<reference evidence="2" key="1">
    <citation type="journal article" date="2015" name="Nature">
        <title>Complex archaea that bridge the gap between prokaryotes and eukaryotes.</title>
        <authorList>
            <person name="Spang A."/>
            <person name="Saw J.H."/>
            <person name="Jorgensen S.L."/>
            <person name="Zaremba-Niedzwiedzka K."/>
            <person name="Martijn J."/>
            <person name="Lind A.E."/>
            <person name="van Eijk R."/>
            <person name="Schleper C."/>
            <person name="Guy L."/>
            <person name="Ettema T.J."/>
        </authorList>
    </citation>
    <scope>NUCLEOTIDE SEQUENCE</scope>
</reference>
<accession>A0A0F9P140</accession>
<evidence type="ECO:0000313" key="2">
    <source>
        <dbReference type="EMBL" id="KKM94775.1"/>
    </source>
</evidence>
<feature type="transmembrane region" description="Helical" evidence="1">
    <location>
        <begin position="70"/>
        <end position="96"/>
    </location>
</feature>
<keyword evidence="1" id="KW-0472">Membrane</keyword>
<evidence type="ECO:0000256" key="1">
    <source>
        <dbReference type="SAM" id="Phobius"/>
    </source>
</evidence>
<name>A0A0F9P140_9ZZZZ</name>
<comment type="caution">
    <text evidence="2">The sequence shown here is derived from an EMBL/GenBank/DDBJ whole genome shotgun (WGS) entry which is preliminary data.</text>
</comment>
<gene>
    <name evidence="2" type="ORF">LCGC14_1194870</name>
</gene>
<organism evidence="2">
    <name type="scientific">marine sediment metagenome</name>
    <dbReference type="NCBI Taxonomy" id="412755"/>
    <lineage>
        <taxon>unclassified sequences</taxon>
        <taxon>metagenomes</taxon>
        <taxon>ecological metagenomes</taxon>
    </lineage>
</organism>
<proteinExistence type="predicted"/>
<dbReference type="EMBL" id="LAZR01006095">
    <property type="protein sequence ID" value="KKM94775.1"/>
    <property type="molecule type" value="Genomic_DNA"/>
</dbReference>
<protein>
    <submittedName>
        <fullName evidence="2">Uncharacterized protein</fullName>
    </submittedName>
</protein>
<keyword evidence="1" id="KW-1133">Transmembrane helix</keyword>
<dbReference type="AlphaFoldDB" id="A0A0F9P140"/>
<sequence length="103" mass="12127">MNNKQTIKDIEKELTDLYPKKELAYQDYRDNSGSNDDELRNRLWGDFKVYRDQWNKLVDESREKIMNIEALIYAIARLSVSITITLILLGILKCIFKKADGVR</sequence>
<keyword evidence="1" id="KW-0812">Transmembrane</keyword>